<dbReference type="EMBL" id="JBJHZX010000007">
    <property type="protein sequence ID" value="MFL0195183.1"/>
    <property type="molecule type" value="Genomic_DNA"/>
</dbReference>
<organism evidence="1 2">
    <name type="scientific">Candidatus Clostridium eludens</name>
    <dbReference type="NCBI Taxonomy" id="3381663"/>
    <lineage>
        <taxon>Bacteria</taxon>
        <taxon>Bacillati</taxon>
        <taxon>Bacillota</taxon>
        <taxon>Clostridia</taxon>
        <taxon>Eubacteriales</taxon>
        <taxon>Clostridiaceae</taxon>
        <taxon>Clostridium</taxon>
    </lineage>
</organism>
<name>A0ABW8SHX3_9CLOT</name>
<dbReference type="RefSeq" id="WP_406791307.1">
    <property type="nucleotide sequence ID" value="NZ_JBJHZX010000007.1"/>
</dbReference>
<comment type="caution">
    <text evidence="1">The sequence shown here is derived from an EMBL/GenBank/DDBJ whole genome shotgun (WGS) entry which is preliminary data.</text>
</comment>
<sequence length="40" mass="4804">MKSKNLFQDYQCIVDNRHHTTYNETISSDSKVQMKFAHEE</sequence>
<proteinExistence type="predicted"/>
<keyword evidence="2" id="KW-1185">Reference proteome</keyword>
<gene>
    <name evidence="1" type="ORF">ACJDU8_06330</name>
</gene>
<dbReference type="Proteomes" id="UP001623660">
    <property type="component" value="Unassembled WGS sequence"/>
</dbReference>
<reference evidence="1 2" key="1">
    <citation type="submission" date="2024-11" db="EMBL/GenBank/DDBJ databases">
        <authorList>
            <person name="Heng Y.C."/>
            <person name="Lim A.C.H."/>
            <person name="Lee J.K.Y."/>
            <person name="Kittelmann S."/>
        </authorList>
    </citation>
    <scope>NUCLEOTIDE SEQUENCE [LARGE SCALE GENOMIC DNA]</scope>
    <source>
        <strain evidence="1 2">WILCCON 0269</strain>
    </source>
</reference>
<evidence type="ECO:0000313" key="1">
    <source>
        <dbReference type="EMBL" id="MFL0195183.1"/>
    </source>
</evidence>
<protein>
    <submittedName>
        <fullName evidence="1">Uncharacterized protein</fullName>
    </submittedName>
</protein>
<evidence type="ECO:0000313" key="2">
    <source>
        <dbReference type="Proteomes" id="UP001623660"/>
    </source>
</evidence>
<accession>A0ABW8SHX3</accession>